<protein>
    <recommendedName>
        <fullName evidence="3">L-rhamnose mutarotase</fullName>
    </recommendedName>
</protein>
<evidence type="ECO:0000313" key="2">
    <source>
        <dbReference type="Proteomes" id="UP000006844"/>
    </source>
</evidence>
<dbReference type="Proteomes" id="UP000006844">
    <property type="component" value="Chromosome"/>
</dbReference>
<name>E8V6H3_TERSS</name>
<dbReference type="InterPro" id="IPR011008">
    <property type="entry name" value="Dimeric_a/b-barrel"/>
</dbReference>
<evidence type="ECO:0008006" key="3">
    <source>
        <dbReference type="Google" id="ProtNLM"/>
    </source>
</evidence>
<dbReference type="PANTHER" id="PTHR43239:SF1">
    <property type="entry name" value="UPF0734 PROTEIN DDB_G0273871_DDB_G0273177"/>
    <property type="match status" value="1"/>
</dbReference>
<dbReference type="OrthoDB" id="9799608at2"/>
<dbReference type="AlphaFoldDB" id="E8V6H3"/>
<dbReference type="Pfam" id="PF05336">
    <property type="entry name" value="rhaM"/>
    <property type="match status" value="1"/>
</dbReference>
<dbReference type="EMBL" id="CP002467">
    <property type="protein sequence ID" value="ADV81638.1"/>
    <property type="molecule type" value="Genomic_DNA"/>
</dbReference>
<accession>E8V6H3</accession>
<dbReference type="GO" id="GO:0016857">
    <property type="term" value="F:racemase and epimerase activity, acting on carbohydrates and derivatives"/>
    <property type="evidence" value="ECO:0007669"/>
    <property type="project" value="InterPro"/>
</dbReference>
<dbReference type="HOGENOM" id="CLU_100689_4_0_0"/>
<keyword evidence="2" id="KW-1185">Reference proteome</keyword>
<dbReference type="SUPFAM" id="SSF54909">
    <property type="entry name" value="Dimeric alpha+beta barrel"/>
    <property type="match status" value="1"/>
</dbReference>
<sequence>MKRYCLACDLKDEPALITEYIDWHTKVWPEVMESLGAAGVLDMEIYSLGDRLFMIMEVTDDFTFERKASMDLANPVVQKWETMMGRFQSTLPFSEDGRKWLPMERVFWLQGALGQ</sequence>
<reference evidence="1 2" key="1">
    <citation type="journal article" date="2012" name="Stand. Genomic Sci.">
        <title>Complete genome sequence of Terriglobus saanensis type strain SP1PR4(T), an Acidobacteria from tundra soil.</title>
        <authorList>
            <person name="Rawat S.R."/>
            <person name="Mannisto M.K."/>
            <person name="Starovoytov V."/>
            <person name="Goodwin L."/>
            <person name="Nolan M."/>
            <person name="Hauser L."/>
            <person name="Land M."/>
            <person name="Davenport K.W."/>
            <person name="Woyke T."/>
            <person name="Haggblom M.M."/>
        </authorList>
    </citation>
    <scope>NUCLEOTIDE SEQUENCE</scope>
    <source>
        <strain evidence="2">ATCC BAA-1853 / DSM 23119 / SP1PR4</strain>
    </source>
</reference>
<dbReference type="KEGG" id="tsa:AciPR4_0805"/>
<dbReference type="InterPro" id="IPR008000">
    <property type="entry name" value="Rham/fucose_mutarotase"/>
</dbReference>
<dbReference type="PANTHER" id="PTHR43239">
    <property type="entry name" value="UPF0734 PROTEIN DDB_G0273871/DDB_G0273177"/>
    <property type="match status" value="1"/>
</dbReference>
<dbReference type="RefSeq" id="WP_013567371.1">
    <property type="nucleotide sequence ID" value="NC_014963.1"/>
</dbReference>
<dbReference type="eggNOG" id="COG3254">
    <property type="taxonomic scope" value="Bacteria"/>
</dbReference>
<organism evidence="1 2">
    <name type="scientific">Terriglobus saanensis (strain ATCC BAA-1853 / DSM 23119 / SP1PR4)</name>
    <dbReference type="NCBI Taxonomy" id="401053"/>
    <lineage>
        <taxon>Bacteria</taxon>
        <taxon>Pseudomonadati</taxon>
        <taxon>Acidobacteriota</taxon>
        <taxon>Terriglobia</taxon>
        <taxon>Terriglobales</taxon>
        <taxon>Acidobacteriaceae</taxon>
        <taxon>Terriglobus</taxon>
    </lineage>
</organism>
<proteinExistence type="predicted"/>
<evidence type="ECO:0000313" key="1">
    <source>
        <dbReference type="EMBL" id="ADV81638.1"/>
    </source>
</evidence>
<dbReference type="STRING" id="401053.AciPR4_0805"/>
<dbReference type="InterPro" id="IPR052996">
    <property type="entry name" value="Carb_Metab_Mutarotase"/>
</dbReference>
<gene>
    <name evidence="1" type="ordered locus">AciPR4_0805</name>
</gene>
<dbReference type="Gene3D" id="3.30.70.100">
    <property type="match status" value="1"/>
</dbReference>